<accession>A0A9D7XJ66</accession>
<dbReference type="AlphaFoldDB" id="A0A9D7XJ66"/>
<proteinExistence type="inferred from homology"/>
<organism evidence="4 5">
    <name type="scientific">Candidatus Geothrix skivensis</name>
    <dbReference type="NCBI Taxonomy" id="2954439"/>
    <lineage>
        <taxon>Bacteria</taxon>
        <taxon>Pseudomonadati</taxon>
        <taxon>Acidobacteriota</taxon>
        <taxon>Holophagae</taxon>
        <taxon>Holophagales</taxon>
        <taxon>Holophagaceae</taxon>
        <taxon>Geothrix</taxon>
    </lineage>
</organism>
<comment type="caution">
    <text evidence="4">The sequence shown here is derived from an EMBL/GenBank/DDBJ whole genome shotgun (WGS) entry which is preliminary data.</text>
</comment>
<feature type="region of interest" description="Disordered" evidence="3">
    <location>
        <begin position="1"/>
        <end position="28"/>
    </location>
</feature>
<dbReference type="Proteomes" id="UP000886657">
    <property type="component" value="Unassembled WGS sequence"/>
</dbReference>
<dbReference type="PANTHER" id="PTHR38768:SF1">
    <property type="entry name" value="UPF0502 PROTEIN YCEH"/>
    <property type="match status" value="1"/>
</dbReference>
<dbReference type="InterPro" id="IPR036390">
    <property type="entry name" value="WH_DNA-bd_sf"/>
</dbReference>
<name>A0A9D7XJ66_9BACT</name>
<dbReference type="PANTHER" id="PTHR38768">
    <property type="entry name" value="UPF0502 PROTEIN YCEH"/>
    <property type="match status" value="1"/>
</dbReference>
<comment type="similarity">
    <text evidence="1">Belongs to the UPF0502 family.</text>
</comment>
<evidence type="ECO:0000313" key="5">
    <source>
        <dbReference type="Proteomes" id="UP000886657"/>
    </source>
</evidence>
<dbReference type="EMBL" id="JADKIO010000009">
    <property type="protein sequence ID" value="MBK9797403.1"/>
    <property type="molecule type" value="Genomic_DNA"/>
</dbReference>
<evidence type="ECO:0000256" key="1">
    <source>
        <dbReference type="HAMAP-Rule" id="MF_01584"/>
    </source>
</evidence>
<dbReference type="InterPro" id="IPR036388">
    <property type="entry name" value="WH-like_DNA-bd_sf"/>
</dbReference>
<dbReference type="Gene3D" id="1.10.10.10">
    <property type="entry name" value="Winged helix-like DNA-binding domain superfamily/Winged helix DNA-binding domain"/>
    <property type="match status" value="2"/>
</dbReference>
<protein>
    <submittedName>
        <fullName evidence="4">DUF480 domain-containing protein</fullName>
    </submittedName>
</protein>
<gene>
    <name evidence="4" type="ORF">IPP58_13075</name>
</gene>
<evidence type="ECO:0000256" key="3">
    <source>
        <dbReference type="SAM" id="MobiDB-lite"/>
    </source>
</evidence>
<reference evidence="4" key="1">
    <citation type="submission" date="2020-10" db="EMBL/GenBank/DDBJ databases">
        <title>Connecting structure to function with the recovery of over 1000 high-quality activated sludge metagenome-assembled genomes encoding full-length rRNA genes using long-read sequencing.</title>
        <authorList>
            <person name="Singleton C.M."/>
            <person name="Petriglieri F."/>
            <person name="Kristensen J.M."/>
            <person name="Kirkegaard R.H."/>
            <person name="Michaelsen T.Y."/>
            <person name="Andersen M.H."/>
            <person name="Karst S.M."/>
            <person name="Dueholm M.S."/>
            <person name="Nielsen P.H."/>
            <person name="Albertsen M."/>
        </authorList>
    </citation>
    <scope>NUCLEOTIDE SEQUENCE</scope>
    <source>
        <strain evidence="4">Skiv_18-Q3-R9-52_MAXAC.067</strain>
    </source>
</reference>
<dbReference type="Pfam" id="PF04337">
    <property type="entry name" value="DUF480"/>
    <property type="match status" value="1"/>
</dbReference>
<evidence type="ECO:0000313" key="4">
    <source>
        <dbReference type="EMBL" id="MBK9797403.1"/>
    </source>
</evidence>
<keyword evidence="2" id="KW-0175">Coiled coil</keyword>
<dbReference type="HAMAP" id="MF_01584">
    <property type="entry name" value="UPF0502"/>
    <property type="match status" value="1"/>
</dbReference>
<dbReference type="SUPFAM" id="SSF46785">
    <property type="entry name" value="Winged helix' DNA-binding domain"/>
    <property type="match status" value="2"/>
</dbReference>
<feature type="coiled-coil region" evidence="2">
    <location>
        <begin position="259"/>
        <end position="286"/>
    </location>
</feature>
<evidence type="ECO:0000256" key="2">
    <source>
        <dbReference type="SAM" id="Coils"/>
    </source>
</evidence>
<dbReference type="InterPro" id="IPR007432">
    <property type="entry name" value="DUF480"/>
</dbReference>
<sequence length="287" mass="31589">MWFRAPARPRSGPPFRAFSAGRPKALGTRRGFPVEAPWSLERRSENGSYCPPLQLRPEQVSEPQRSRVILDVATFHGAWTSVNLSPLECRALGCLLEKQLSTPDVYPLSMNTLVNACNQSSNRDPVLSVTEPDVQEAVAGLIENGLAEHWPGRVLKIAHTAKPTWNLSVQEAALLAELLLRGPQTSGELRTNTRRMYPFPDLAELEGCLAVLMEAEPPLVVRLPRAPGAREARVAHLLGGGIEASTAPRAAASSQPGRMDQLEVDLSFLREELAELRKEFEAFKAQF</sequence>